<evidence type="ECO:0000313" key="1">
    <source>
        <dbReference type="EMBL" id="KAG6941594.1"/>
    </source>
</evidence>
<protein>
    <submittedName>
        <fullName evidence="1">Uncharacterized protein</fullName>
    </submittedName>
</protein>
<keyword evidence="2" id="KW-1185">Reference proteome</keyword>
<accession>A0A8J5I1G0</accession>
<dbReference type="EMBL" id="JAENGY010003558">
    <property type="protein sequence ID" value="KAG6941594.1"/>
    <property type="molecule type" value="Genomic_DNA"/>
</dbReference>
<dbReference type="AlphaFoldDB" id="A0A8J5I1G0"/>
<comment type="caution">
    <text evidence="1">The sequence shown here is derived from an EMBL/GenBank/DDBJ whole genome shotgun (WGS) entry which is preliminary data.</text>
</comment>
<name>A0A8J5I1G0_9STRA</name>
<gene>
    <name evidence="1" type="ORF">JG688_00018585</name>
</gene>
<proteinExistence type="predicted"/>
<dbReference type="Proteomes" id="UP000709295">
    <property type="component" value="Unassembled WGS sequence"/>
</dbReference>
<reference evidence="1" key="1">
    <citation type="submission" date="2021-01" db="EMBL/GenBank/DDBJ databases">
        <title>Phytophthora aleatoria, a newly-described species from Pinus radiata is distinct from Phytophthora cactorum isolates based on comparative genomics.</title>
        <authorList>
            <person name="Mcdougal R."/>
            <person name="Panda P."/>
            <person name="Williams N."/>
            <person name="Studholme D.J."/>
        </authorList>
    </citation>
    <scope>NUCLEOTIDE SEQUENCE</scope>
    <source>
        <strain evidence="1">NZFS 4037</strain>
    </source>
</reference>
<evidence type="ECO:0000313" key="2">
    <source>
        <dbReference type="Proteomes" id="UP000709295"/>
    </source>
</evidence>
<organism evidence="1 2">
    <name type="scientific">Phytophthora aleatoria</name>
    <dbReference type="NCBI Taxonomy" id="2496075"/>
    <lineage>
        <taxon>Eukaryota</taxon>
        <taxon>Sar</taxon>
        <taxon>Stramenopiles</taxon>
        <taxon>Oomycota</taxon>
        <taxon>Peronosporomycetes</taxon>
        <taxon>Peronosporales</taxon>
        <taxon>Peronosporaceae</taxon>
        <taxon>Phytophthora</taxon>
    </lineage>
</organism>
<sequence length="125" mass="13736">MLCPNRHDILPYHTLRAPNCESIDSFYYPLRPQCEALARLESVALIFVGAIDSGPSVTSNQPIAWCPAARFSLVSIIPNIGDAKTEALSSISIKTDGVLAQCASDFSRFVKRQKLTKKMLVTIPQ</sequence>